<proteinExistence type="predicted"/>
<dbReference type="EMBL" id="LAZR01052154">
    <property type="protein sequence ID" value="KKK83587.1"/>
    <property type="molecule type" value="Genomic_DNA"/>
</dbReference>
<name>A0A0F8YQD6_9ZZZZ</name>
<feature type="non-terminal residue" evidence="1">
    <location>
        <position position="61"/>
    </location>
</feature>
<comment type="caution">
    <text evidence="1">The sequence shown here is derived from an EMBL/GenBank/DDBJ whole genome shotgun (WGS) entry which is preliminary data.</text>
</comment>
<organism evidence="1">
    <name type="scientific">marine sediment metagenome</name>
    <dbReference type="NCBI Taxonomy" id="412755"/>
    <lineage>
        <taxon>unclassified sequences</taxon>
        <taxon>metagenomes</taxon>
        <taxon>ecological metagenomes</taxon>
    </lineage>
</organism>
<protein>
    <submittedName>
        <fullName evidence="1">Uncharacterized protein</fullName>
    </submittedName>
</protein>
<sequence>MLLDHDYIDDGHAEVAREIARILEAVSIAMWAGARDLASVRVPGVKGWQGRMPERLAELHH</sequence>
<reference evidence="1" key="1">
    <citation type="journal article" date="2015" name="Nature">
        <title>Complex archaea that bridge the gap between prokaryotes and eukaryotes.</title>
        <authorList>
            <person name="Spang A."/>
            <person name="Saw J.H."/>
            <person name="Jorgensen S.L."/>
            <person name="Zaremba-Niedzwiedzka K."/>
            <person name="Martijn J."/>
            <person name="Lind A.E."/>
            <person name="van Eijk R."/>
            <person name="Schleper C."/>
            <person name="Guy L."/>
            <person name="Ettema T.J."/>
        </authorList>
    </citation>
    <scope>NUCLEOTIDE SEQUENCE</scope>
</reference>
<gene>
    <name evidence="1" type="ORF">LCGC14_2791890</name>
</gene>
<evidence type="ECO:0000313" key="1">
    <source>
        <dbReference type="EMBL" id="KKK83587.1"/>
    </source>
</evidence>
<accession>A0A0F8YQD6</accession>
<dbReference type="AlphaFoldDB" id="A0A0F8YQD6"/>